<evidence type="ECO:0000259" key="1">
    <source>
        <dbReference type="SMART" id="SM00421"/>
    </source>
</evidence>
<dbReference type="Proteomes" id="UP000198885">
    <property type="component" value="Unassembled WGS sequence"/>
</dbReference>
<dbReference type="InterPro" id="IPR016032">
    <property type="entry name" value="Sig_transdc_resp-reg_C-effctor"/>
</dbReference>
<name>A0A1H9RIU3_9RHOB</name>
<proteinExistence type="predicted"/>
<accession>A0A1H9RIU3</accession>
<dbReference type="AlphaFoldDB" id="A0A1H9RIU3"/>
<evidence type="ECO:0000313" key="2">
    <source>
        <dbReference type="EMBL" id="SER72547.1"/>
    </source>
</evidence>
<dbReference type="InterPro" id="IPR000792">
    <property type="entry name" value="Tscrpt_reg_LuxR_C"/>
</dbReference>
<dbReference type="Gene3D" id="1.10.10.10">
    <property type="entry name" value="Winged helix-like DNA-binding domain superfamily/Winged helix DNA-binding domain"/>
    <property type="match status" value="1"/>
</dbReference>
<reference evidence="2 3" key="1">
    <citation type="submission" date="2016-10" db="EMBL/GenBank/DDBJ databases">
        <authorList>
            <person name="de Groot N.N."/>
        </authorList>
    </citation>
    <scope>NUCLEOTIDE SEQUENCE [LARGE SCALE GENOMIC DNA]</scope>
    <source>
        <strain evidence="2 3">DSM 23042</strain>
    </source>
</reference>
<organism evidence="2 3">
    <name type="scientific">Tranquillimonas rosea</name>
    <dbReference type="NCBI Taxonomy" id="641238"/>
    <lineage>
        <taxon>Bacteria</taxon>
        <taxon>Pseudomonadati</taxon>
        <taxon>Pseudomonadota</taxon>
        <taxon>Alphaproteobacteria</taxon>
        <taxon>Rhodobacterales</taxon>
        <taxon>Roseobacteraceae</taxon>
        <taxon>Tranquillimonas</taxon>
    </lineage>
</organism>
<dbReference type="GO" id="GO:0003677">
    <property type="term" value="F:DNA binding"/>
    <property type="evidence" value="ECO:0007669"/>
    <property type="project" value="InterPro"/>
</dbReference>
<dbReference type="SMART" id="SM00421">
    <property type="entry name" value="HTH_LUXR"/>
    <property type="match status" value="1"/>
</dbReference>
<dbReference type="RefSeq" id="WP_092689026.1">
    <property type="nucleotide sequence ID" value="NZ_FOGU01000002.1"/>
</dbReference>
<evidence type="ECO:0000313" key="3">
    <source>
        <dbReference type="Proteomes" id="UP000198885"/>
    </source>
</evidence>
<feature type="domain" description="HTH luxR-type" evidence="1">
    <location>
        <begin position="304"/>
        <end position="361"/>
    </location>
</feature>
<dbReference type="GO" id="GO:0006355">
    <property type="term" value="P:regulation of DNA-templated transcription"/>
    <property type="evidence" value="ECO:0007669"/>
    <property type="project" value="InterPro"/>
</dbReference>
<dbReference type="OrthoDB" id="4457864at2"/>
<gene>
    <name evidence="2" type="ORF">SAMN04490244_102298</name>
</gene>
<keyword evidence="3" id="KW-1185">Reference proteome</keyword>
<dbReference type="EMBL" id="FOGU01000002">
    <property type="protein sequence ID" value="SER72547.1"/>
    <property type="molecule type" value="Genomic_DNA"/>
</dbReference>
<protein>
    <recommendedName>
        <fullName evidence="1">HTH luxR-type domain-containing protein</fullName>
    </recommendedName>
</protein>
<dbReference type="STRING" id="641238.SAMN04490244_102298"/>
<dbReference type="SUPFAM" id="SSF46894">
    <property type="entry name" value="C-terminal effector domain of the bipartite response regulators"/>
    <property type="match status" value="1"/>
</dbReference>
<dbReference type="InterPro" id="IPR036388">
    <property type="entry name" value="WH-like_DNA-bd_sf"/>
</dbReference>
<sequence>MDSTSLDRLTTQIMSAAIAPDRWQAVIEEISRALPGTMPHLYGVGLDGRRGPFTLVTEHDPYWVDLYERHFAALNVWGPRLAQAPAGTVMRSSEMCPEHKLLGTEFYADWVRPQGDARGGGGAVIAQTEGATLLLGGSITQARRDTLEPAWMSLLHRLLPSLRQAWQVNRRLAEASIESAGTAVAEGKSAAICVIDPDEHILFANAEAERLLAAGSPIRRDMRNRLRCAARPPGRPLPMAPGLAGTMLRDAQGARWQVWTGDLAPDVLDDWHAALTLGLDGPRRLFVLAPMATSPDLVARLQATLGLTQAEAEITLALTEGHLVEEIAQDRGVSVHTVRNQIKTAVGRCGLRRQLDLAVCAARLCSASVSG</sequence>